<keyword evidence="5" id="KW-0560">Oxidoreductase</keyword>
<name>A0A409WH72_PSICY</name>
<dbReference type="EMBL" id="NHYD01003433">
    <property type="protein sequence ID" value="PPQ77835.1"/>
    <property type="molecule type" value="Genomic_DNA"/>
</dbReference>
<sequence>MSTTPAPPLDLNNIQGDILSGLPKKTQYYVFFDILDVKKFKADLSKFIPLIKTVAQVLKDRDAIADHKKKKLPGLVPLDGVNIAFSHTGFVKLGVDDSTLAQGGATDPFSLGQKKDAITNLGDPNKLDGNPDWDEQFLRDLHGIILISGESHGSIDKKKQEIDAIFRVNTPTASIEEVITIRGDVRPGQEDGHEHFGFLDGISNPVVDGFDTVINPGPKVVQPGVILTGHPGDVTPAPRADWATDGSFLAFRYLFQHVPEFNKFLKKNPVTKDGNGNALTPEQGSELLGARMVGRWKSGAPIDLAPFKDDPALGVDPTRNNNFFFTNEINSQLRCPFAAHVRKTNPRNDLEVPPAPIPPIAIEGRRIMRRGIQFGPEVTQDEQKLSKTLHGRGLIFACYQSSLTNGFQFLQHSWANAPKFPPFETQPEDPGLDPLIGQGTRAMSGLDPLAEQTVLPMPTFITARGGEYFFSPSIKGLKSTIAA</sequence>
<evidence type="ECO:0000256" key="2">
    <source>
        <dbReference type="ARBA" id="ARBA00022559"/>
    </source>
</evidence>
<dbReference type="InterPro" id="IPR011008">
    <property type="entry name" value="Dimeric_a/b-barrel"/>
</dbReference>
<dbReference type="GO" id="GO:0020037">
    <property type="term" value="F:heme binding"/>
    <property type="evidence" value="ECO:0007669"/>
    <property type="project" value="InterPro"/>
</dbReference>
<organism evidence="9 10">
    <name type="scientific">Psilocybe cyanescens</name>
    <dbReference type="NCBI Taxonomy" id="93625"/>
    <lineage>
        <taxon>Eukaryota</taxon>
        <taxon>Fungi</taxon>
        <taxon>Dikarya</taxon>
        <taxon>Basidiomycota</taxon>
        <taxon>Agaricomycotina</taxon>
        <taxon>Agaricomycetes</taxon>
        <taxon>Agaricomycetidae</taxon>
        <taxon>Agaricales</taxon>
        <taxon>Agaricineae</taxon>
        <taxon>Strophariaceae</taxon>
        <taxon>Psilocybe</taxon>
    </lineage>
</organism>
<dbReference type="AlphaFoldDB" id="A0A409WH72"/>
<reference evidence="9 10" key="1">
    <citation type="journal article" date="2018" name="Evol. Lett.">
        <title>Horizontal gene cluster transfer increased hallucinogenic mushroom diversity.</title>
        <authorList>
            <person name="Reynolds H.T."/>
            <person name="Vijayakumar V."/>
            <person name="Gluck-Thaler E."/>
            <person name="Korotkin H.B."/>
            <person name="Matheny P.B."/>
            <person name="Slot J.C."/>
        </authorList>
    </citation>
    <scope>NUCLEOTIDE SEQUENCE [LARGE SCALE GENOMIC DNA]</scope>
    <source>
        <strain evidence="9 10">2631</strain>
    </source>
</reference>
<evidence type="ECO:0000256" key="5">
    <source>
        <dbReference type="ARBA" id="ARBA00023002"/>
    </source>
</evidence>
<dbReference type="InterPro" id="IPR049509">
    <property type="entry name" value="DyP_N"/>
</dbReference>
<accession>A0A409WH72</accession>
<dbReference type="Pfam" id="PF21105">
    <property type="entry name" value="DyP_N"/>
    <property type="match status" value="1"/>
</dbReference>
<comment type="caution">
    <text evidence="9">The sequence shown here is derived from an EMBL/GenBank/DDBJ whole genome shotgun (WGS) entry which is preliminary data.</text>
</comment>
<comment type="cofactor">
    <cofactor evidence="1">
        <name>heme b</name>
        <dbReference type="ChEBI" id="CHEBI:60344"/>
    </cofactor>
</comment>
<keyword evidence="2" id="KW-0575">Peroxidase</keyword>
<evidence type="ECO:0000256" key="1">
    <source>
        <dbReference type="ARBA" id="ARBA00001970"/>
    </source>
</evidence>
<comment type="similarity">
    <text evidence="7">Belongs to the DyP-type peroxidase family.</text>
</comment>
<keyword evidence="10" id="KW-1185">Reference proteome</keyword>
<dbReference type="GO" id="GO:0005829">
    <property type="term" value="C:cytosol"/>
    <property type="evidence" value="ECO:0007669"/>
    <property type="project" value="TreeGrafter"/>
</dbReference>
<dbReference type="PANTHER" id="PTHR30521">
    <property type="entry name" value="DEFERROCHELATASE/PEROXIDASE"/>
    <property type="match status" value="1"/>
</dbReference>
<evidence type="ECO:0000256" key="7">
    <source>
        <dbReference type="ARBA" id="ARBA00025737"/>
    </source>
</evidence>
<keyword evidence="3" id="KW-0349">Heme</keyword>
<feature type="domain" description="DyP dimeric alpha+beta barrel" evidence="8">
    <location>
        <begin position="13"/>
        <end position="187"/>
    </location>
</feature>
<dbReference type="InParanoid" id="A0A409WH72"/>
<dbReference type="GO" id="GO:0004601">
    <property type="term" value="F:peroxidase activity"/>
    <property type="evidence" value="ECO:0007669"/>
    <property type="project" value="UniProtKB-KW"/>
</dbReference>
<protein>
    <recommendedName>
        <fullName evidence="8">DyP dimeric alpha+beta barrel domain-containing protein</fullName>
    </recommendedName>
</protein>
<keyword evidence="4" id="KW-0479">Metal-binding</keyword>
<dbReference type="OrthoDB" id="3207336at2759"/>
<dbReference type="InterPro" id="IPR006314">
    <property type="entry name" value="Dyp_peroxidase"/>
</dbReference>
<evidence type="ECO:0000313" key="10">
    <source>
        <dbReference type="Proteomes" id="UP000283269"/>
    </source>
</evidence>
<dbReference type="GO" id="GO:0046872">
    <property type="term" value="F:metal ion binding"/>
    <property type="evidence" value="ECO:0007669"/>
    <property type="project" value="UniProtKB-KW"/>
</dbReference>
<dbReference type="STRING" id="93625.A0A409WH72"/>
<evidence type="ECO:0000256" key="6">
    <source>
        <dbReference type="ARBA" id="ARBA00023004"/>
    </source>
</evidence>
<dbReference type="SUPFAM" id="SSF54909">
    <property type="entry name" value="Dimeric alpha+beta barrel"/>
    <property type="match status" value="1"/>
</dbReference>
<dbReference type="PROSITE" id="PS51404">
    <property type="entry name" value="DYP_PEROXIDASE"/>
    <property type="match status" value="1"/>
</dbReference>
<gene>
    <name evidence="9" type="ORF">CVT25_015329</name>
</gene>
<keyword evidence="6" id="KW-0408">Iron</keyword>
<dbReference type="NCBIfam" id="TIGR01413">
    <property type="entry name" value="Dyp_perox_fam"/>
    <property type="match status" value="1"/>
</dbReference>
<evidence type="ECO:0000256" key="3">
    <source>
        <dbReference type="ARBA" id="ARBA00022617"/>
    </source>
</evidence>
<evidence type="ECO:0000313" key="9">
    <source>
        <dbReference type="EMBL" id="PPQ77835.1"/>
    </source>
</evidence>
<proteinExistence type="inferred from homology"/>
<dbReference type="PANTHER" id="PTHR30521:SF4">
    <property type="entry name" value="DEFERROCHELATASE"/>
    <property type="match status" value="1"/>
</dbReference>
<dbReference type="Proteomes" id="UP000283269">
    <property type="component" value="Unassembled WGS sequence"/>
</dbReference>
<evidence type="ECO:0000256" key="4">
    <source>
        <dbReference type="ARBA" id="ARBA00022723"/>
    </source>
</evidence>
<evidence type="ECO:0000259" key="8">
    <source>
        <dbReference type="Pfam" id="PF21105"/>
    </source>
</evidence>